<evidence type="ECO:0000313" key="2">
    <source>
        <dbReference type="EMBL" id="SGZ08161.1"/>
    </source>
</evidence>
<protein>
    <submittedName>
        <fullName evidence="2">Hypothetical transcriptional regulator</fullName>
    </submittedName>
</protein>
<dbReference type="GeneID" id="300401184"/>
<evidence type="ECO:0000313" key="4">
    <source>
        <dbReference type="Proteomes" id="UP000183794"/>
    </source>
</evidence>
<dbReference type="AlphaFoldDB" id="A0A1K9ZFC5"/>
<proteinExistence type="predicted"/>
<dbReference type="EMBL" id="FPLJ01000069">
    <property type="protein sequence ID" value="SGY95928.1"/>
    <property type="molecule type" value="Genomic_DNA"/>
</dbReference>
<reference evidence="2 4" key="2">
    <citation type="submission" date="2016-11" db="EMBL/GenBank/DDBJ databases">
        <authorList>
            <person name="Jaros S."/>
            <person name="Januszkiewicz K."/>
            <person name="Wedrychowicz H."/>
        </authorList>
    </citation>
    <scope>NUCLEOTIDE SEQUENCE [LARGE SCALE GENOMIC DNA]</scope>
    <source>
        <strain evidence="2">NVI 5450</strain>
    </source>
</reference>
<keyword evidence="3" id="KW-1185">Reference proteome</keyword>
<reference evidence="1 3" key="1">
    <citation type="submission" date="2016-11" db="EMBL/GenBank/DDBJ databases">
        <authorList>
            <person name="Klemetsen T."/>
        </authorList>
    </citation>
    <scope>NUCLEOTIDE SEQUENCE [LARGE SCALE GENOMIC DNA]</scope>
    <source>
        <strain evidence="1">MT 2528</strain>
    </source>
</reference>
<evidence type="ECO:0000313" key="1">
    <source>
        <dbReference type="EMBL" id="SGY95928.1"/>
    </source>
</evidence>
<dbReference type="RefSeq" id="WP_244534209.1">
    <property type="nucleotide sequence ID" value="NZ_CAWQZC010000064.1"/>
</dbReference>
<dbReference type="Gene3D" id="3.40.190.290">
    <property type="match status" value="1"/>
</dbReference>
<sequence length="48" mass="5379">MGITQAKATSPNHCHIDSYYYITELVIRGTGWALVPKHVANIHCIKVQ</sequence>
<name>A0A1K9ZFC5_9GAMM</name>
<dbReference type="Proteomes" id="UP000182660">
    <property type="component" value="Unassembled WGS sequence"/>
</dbReference>
<organism evidence="2 4">
    <name type="scientific">Moritella viscosa</name>
    <dbReference type="NCBI Taxonomy" id="80854"/>
    <lineage>
        <taxon>Bacteria</taxon>
        <taxon>Pseudomonadati</taxon>
        <taxon>Pseudomonadota</taxon>
        <taxon>Gammaproteobacteria</taxon>
        <taxon>Alteromonadales</taxon>
        <taxon>Moritellaceae</taxon>
        <taxon>Moritella</taxon>
    </lineage>
</organism>
<gene>
    <name evidence="1" type="ORF">MT2528_3090</name>
    <name evidence="2" type="ORF">NVI5450_3286</name>
</gene>
<accession>A0A1K9ZFC5</accession>
<dbReference type="EMBL" id="FPLD01000091">
    <property type="protein sequence ID" value="SGZ08161.1"/>
    <property type="molecule type" value="Genomic_DNA"/>
</dbReference>
<dbReference type="Proteomes" id="UP000183794">
    <property type="component" value="Unassembled WGS sequence"/>
</dbReference>
<evidence type="ECO:0000313" key="3">
    <source>
        <dbReference type="Proteomes" id="UP000182660"/>
    </source>
</evidence>